<feature type="signal peptide" evidence="1">
    <location>
        <begin position="1"/>
        <end position="23"/>
    </location>
</feature>
<dbReference type="PROSITE" id="PS51257">
    <property type="entry name" value="PROKAR_LIPOPROTEIN"/>
    <property type="match status" value="1"/>
</dbReference>
<accession>A0ABM7SZN8</accession>
<organism evidence="2 3">
    <name type="scientific">Clostridium gelidum</name>
    <dbReference type="NCBI Taxonomy" id="704125"/>
    <lineage>
        <taxon>Bacteria</taxon>
        <taxon>Bacillati</taxon>
        <taxon>Bacillota</taxon>
        <taxon>Clostridia</taxon>
        <taxon>Eubacteriales</taxon>
        <taxon>Clostridiaceae</taxon>
        <taxon>Clostridium</taxon>
    </lineage>
</organism>
<sequence length="214" mass="23643">MKNKKFTALLLITMLLLSCVVTGCGKEFTAKESAQIYWELGSGDISNISKINMKEEDAKADIEKNKAEGIKTLKTQYAAQGLTSTDEQMTKILDAANELVKKATVTIEEVSNDGKAAQIKYKTTYVDMTKLGTKAGNDALESVKALGLTDQKQAMDKYSELSLENLANELKNATFSEDTKEKNYTFTKKDKFWVPEGDQKQFIQNLGQLVAGQA</sequence>
<name>A0ABM7SZN8_9CLOT</name>
<proteinExistence type="predicted"/>
<feature type="chain" id="PRO_5045078081" evidence="1">
    <location>
        <begin position="24"/>
        <end position="214"/>
    </location>
</feature>
<dbReference type="EMBL" id="AP024849">
    <property type="protein sequence ID" value="BCZ44942.1"/>
    <property type="molecule type" value="Genomic_DNA"/>
</dbReference>
<evidence type="ECO:0000313" key="2">
    <source>
        <dbReference type="EMBL" id="BCZ44942.1"/>
    </source>
</evidence>
<evidence type="ECO:0000256" key="1">
    <source>
        <dbReference type="SAM" id="SignalP"/>
    </source>
</evidence>
<protein>
    <submittedName>
        <fullName evidence="2">DUF5105 domain-containing protein</fullName>
    </submittedName>
</protein>
<dbReference type="RefSeq" id="WP_224036587.1">
    <property type="nucleotide sequence ID" value="NZ_AP024849.1"/>
</dbReference>
<dbReference type="Proteomes" id="UP000824633">
    <property type="component" value="Chromosome"/>
</dbReference>
<reference evidence="3" key="1">
    <citation type="submission" date="2021-07" db="EMBL/GenBank/DDBJ databases">
        <title>Complete genome sequencing of a Clostridium isolate.</title>
        <authorList>
            <person name="Ueki A."/>
            <person name="Tonouchi A."/>
        </authorList>
    </citation>
    <scope>NUCLEOTIDE SEQUENCE [LARGE SCALE GENOMIC DNA]</scope>
    <source>
        <strain evidence="3">C5S11</strain>
    </source>
</reference>
<gene>
    <name evidence="2" type="ORF">psyc5s11_10090</name>
</gene>
<evidence type="ECO:0000313" key="3">
    <source>
        <dbReference type="Proteomes" id="UP000824633"/>
    </source>
</evidence>
<keyword evidence="3" id="KW-1185">Reference proteome</keyword>
<keyword evidence="1" id="KW-0732">Signal</keyword>